<organism evidence="1 2">
    <name type="scientific">Ignavibacterium album (strain DSM 19864 / JCM 16511 / NBRC 101810 / Mat9-16)</name>
    <dbReference type="NCBI Taxonomy" id="945713"/>
    <lineage>
        <taxon>Bacteria</taxon>
        <taxon>Pseudomonadati</taxon>
        <taxon>Ignavibacteriota</taxon>
        <taxon>Ignavibacteria</taxon>
        <taxon>Ignavibacteriales</taxon>
        <taxon>Ignavibacteriaceae</taxon>
        <taxon>Ignavibacterium</taxon>
    </lineage>
</organism>
<sequence length="69" mass="8130">MFKDILKIAHKNGIVLCKDKFVYQNNEIVFADFILYVNKHKFYEGIEGAIIKSKNVLFNSDRYKITDVK</sequence>
<dbReference type="EMBL" id="CP003418">
    <property type="protein sequence ID" value="AFH50005.1"/>
    <property type="molecule type" value="Genomic_DNA"/>
</dbReference>
<dbReference type="HOGENOM" id="CLU_2770344_0_0_10"/>
<keyword evidence="2" id="KW-1185">Reference proteome</keyword>
<name>I0ALZ8_IGNAJ</name>
<dbReference type="STRING" id="945713.IALB_2302"/>
<protein>
    <submittedName>
        <fullName evidence="1">Uncharacterized protein</fullName>
    </submittedName>
</protein>
<proteinExistence type="predicted"/>
<dbReference type="AlphaFoldDB" id="I0ALZ8"/>
<accession>I0ALZ8</accession>
<gene>
    <name evidence="1" type="ordered locus">IALB_2302</name>
</gene>
<dbReference type="Proteomes" id="UP000007394">
    <property type="component" value="Chromosome"/>
</dbReference>
<evidence type="ECO:0000313" key="1">
    <source>
        <dbReference type="EMBL" id="AFH50005.1"/>
    </source>
</evidence>
<dbReference type="KEGG" id="ial:IALB_2302"/>
<dbReference type="RefSeq" id="WP_014561154.1">
    <property type="nucleotide sequence ID" value="NC_017464.1"/>
</dbReference>
<evidence type="ECO:0000313" key="2">
    <source>
        <dbReference type="Proteomes" id="UP000007394"/>
    </source>
</evidence>
<reference evidence="1 2" key="1">
    <citation type="journal article" date="2012" name="Front. Microbiol.">
        <title>Complete genome of Ignavibacterium album, a metabolically versatile, flagellated, facultative anaerobe from the phylum Chlorobi.</title>
        <authorList>
            <person name="Liu Z."/>
            <person name="Frigaard N.-U."/>
            <person name="Vogl K."/>
            <person name="Iino T."/>
            <person name="Ohkuma M."/>
            <person name="Overmann J."/>
            <person name="Bryant D.A."/>
        </authorList>
    </citation>
    <scope>NUCLEOTIDE SEQUENCE [LARGE SCALE GENOMIC DNA]</scope>
    <source>
        <strain evidence="2">DSM 19864 / JCM 16511 / NBRC 101810 / Mat9-16</strain>
    </source>
</reference>